<dbReference type="PROSITE" id="PS51714">
    <property type="entry name" value="G_BMS1"/>
    <property type="match status" value="1"/>
</dbReference>
<evidence type="ECO:0000256" key="4">
    <source>
        <dbReference type="ARBA" id="ARBA00038288"/>
    </source>
</evidence>
<evidence type="ECO:0000256" key="3">
    <source>
        <dbReference type="ARBA" id="ARBA00023242"/>
    </source>
</evidence>
<feature type="region of interest" description="Disordered" evidence="5">
    <location>
        <begin position="383"/>
        <end position="482"/>
    </location>
</feature>
<keyword evidence="3" id="KW-0539">Nucleus</keyword>
<dbReference type="OrthoDB" id="119302at2759"/>
<dbReference type="Proteomes" id="UP000193642">
    <property type="component" value="Unassembled WGS sequence"/>
</dbReference>
<dbReference type="GO" id="GO:0005525">
    <property type="term" value="F:GTP binding"/>
    <property type="evidence" value="ECO:0007669"/>
    <property type="project" value="TreeGrafter"/>
</dbReference>
<feature type="domain" description="Bms1-type G" evidence="6">
    <location>
        <begin position="83"/>
        <end position="259"/>
    </location>
</feature>
<evidence type="ECO:0000256" key="1">
    <source>
        <dbReference type="ARBA" id="ARBA00004604"/>
    </source>
</evidence>
<dbReference type="STRING" id="329046.A0A1Y2CYK1"/>
<evidence type="ECO:0000256" key="5">
    <source>
        <dbReference type="SAM" id="MobiDB-lite"/>
    </source>
</evidence>
<dbReference type="Pfam" id="PF22298">
    <property type="entry name" value="Tsr1_G-like"/>
    <property type="match status" value="1"/>
</dbReference>
<dbReference type="AlphaFoldDB" id="A0A1Y2CYK1"/>
<gene>
    <name evidence="7" type="ORF">BCR33DRAFT_712319</name>
</gene>
<dbReference type="Pfam" id="PF08142">
    <property type="entry name" value="AARP2CN"/>
    <property type="match status" value="1"/>
</dbReference>
<evidence type="ECO:0000313" key="8">
    <source>
        <dbReference type="Proteomes" id="UP000193642"/>
    </source>
</evidence>
<dbReference type="GO" id="GO:0030688">
    <property type="term" value="C:preribosome, small subunit precursor"/>
    <property type="evidence" value="ECO:0007669"/>
    <property type="project" value="TreeGrafter"/>
</dbReference>
<dbReference type="InterPro" id="IPR030387">
    <property type="entry name" value="G_Bms1/Tsr1_dom"/>
</dbReference>
<dbReference type="InterPro" id="IPR007034">
    <property type="entry name" value="BMS1_TSR1_C"/>
</dbReference>
<feature type="region of interest" description="Disordered" evidence="5">
    <location>
        <begin position="352"/>
        <end position="371"/>
    </location>
</feature>
<feature type="compositionally biased region" description="Basic residues" evidence="5">
    <location>
        <begin position="1"/>
        <end position="11"/>
    </location>
</feature>
<feature type="region of interest" description="Disordered" evidence="5">
    <location>
        <begin position="1"/>
        <end position="65"/>
    </location>
</feature>
<comment type="similarity">
    <text evidence="4">Belongs to the TRAFAC class translation factor GTPase superfamily. Bms1-like GTPase family. TSR1 subfamily.</text>
</comment>
<dbReference type="GO" id="GO:0034511">
    <property type="term" value="F:U3 snoRNA binding"/>
    <property type="evidence" value="ECO:0007669"/>
    <property type="project" value="TreeGrafter"/>
</dbReference>
<protein>
    <submittedName>
        <fullName evidence="7">DUF663-domain-containing protein</fullName>
    </submittedName>
</protein>
<evidence type="ECO:0000256" key="2">
    <source>
        <dbReference type="ARBA" id="ARBA00022517"/>
    </source>
</evidence>
<dbReference type="PANTHER" id="PTHR12858">
    <property type="entry name" value="RIBOSOME BIOGENESIS PROTEIN"/>
    <property type="match status" value="1"/>
</dbReference>
<keyword evidence="2" id="KW-0690">Ribosome biogenesis</keyword>
<dbReference type="InterPro" id="IPR012948">
    <property type="entry name" value="AARP2CN"/>
</dbReference>
<keyword evidence="8" id="KW-1185">Reference proteome</keyword>
<proteinExistence type="inferred from homology"/>
<dbReference type="EMBL" id="MCGO01000004">
    <property type="protein sequence ID" value="ORY52109.1"/>
    <property type="molecule type" value="Genomic_DNA"/>
</dbReference>
<reference evidence="7 8" key="1">
    <citation type="submission" date="2016-07" db="EMBL/GenBank/DDBJ databases">
        <title>Pervasive Adenine N6-methylation of Active Genes in Fungi.</title>
        <authorList>
            <consortium name="DOE Joint Genome Institute"/>
            <person name="Mondo S.J."/>
            <person name="Dannebaum R.O."/>
            <person name="Kuo R.C."/>
            <person name="Labutti K."/>
            <person name="Haridas S."/>
            <person name="Kuo A."/>
            <person name="Salamov A."/>
            <person name="Ahrendt S.R."/>
            <person name="Lipzen A."/>
            <person name="Sullivan W."/>
            <person name="Andreopoulos W.B."/>
            <person name="Clum A."/>
            <person name="Lindquist E."/>
            <person name="Daum C."/>
            <person name="Ramamoorthy G.K."/>
            <person name="Gryganskyi A."/>
            <person name="Culley D."/>
            <person name="Magnuson J.K."/>
            <person name="James T.Y."/>
            <person name="O'Malley M.A."/>
            <person name="Stajich J.E."/>
            <person name="Spatafora J.W."/>
            <person name="Visel A."/>
            <person name="Grigoriev I.V."/>
        </authorList>
    </citation>
    <scope>NUCLEOTIDE SEQUENCE [LARGE SCALE GENOMIC DNA]</scope>
    <source>
        <strain evidence="7 8">JEL800</strain>
    </source>
</reference>
<dbReference type="InterPro" id="IPR039761">
    <property type="entry name" value="Bms1/Tsr1"/>
</dbReference>
<evidence type="ECO:0000259" key="6">
    <source>
        <dbReference type="PROSITE" id="PS51714"/>
    </source>
</evidence>
<organism evidence="7 8">
    <name type="scientific">Rhizoclosmatium globosum</name>
    <dbReference type="NCBI Taxonomy" id="329046"/>
    <lineage>
        <taxon>Eukaryota</taxon>
        <taxon>Fungi</taxon>
        <taxon>Fungi incertae sedis</taxon>
        <taxon>Chytridiomycota</taxon>
        <taxon>Chytridiomycota incertae sedis</taxon>
        <taxon>Chytridiomycetes</taxon>
        <taxon>Chytridiales</taxon>
        <taxon>Chytriomycetaceae</taxon>
        <taxon>Rhizoclosmatium</taxon>
    </lineage>
</organism>
<dbReference type="PANTHER" id="PTHR12858:SF1">
    <property type="entry name" value="PRE-RRNA-PROCESSING PROTEIN TSR1 HOMOLOG"/>
    <property type="match status" value="1"/>
</dbReference>
<dbReference type="GO" id="GO:0000479">
    <property type="term" value="P:endonucleolytic cleavage of tricistronic rRNA transcript (SSU-rRNA, 5.8S rRNA, LSU-rRNA)"/>
    <property type="evidence" value="ECO:0007669"/>
    <property type="project" value="TreeGrafter"/>
</dbReference>
<dbReference type="SMART" id="SM00785">
    <property type="entry name" value="AARP2CN"/>
    <property type="match status" value="1"/>
</dbReference>
<feature type="compositionally biased region" description="Polar residues" evidence="5">
    <location>
        <begin position="40"/>
        <end position="50"/>
    </location>
</feature>
<comment type="subcellular location">
    <subcellularLocation>
        <location evidence="1">Nucleus</location>
        <location evidence="1">Nucleolus</location>
    </subcellularLocation>
</comment>
<accession>A0A1Y2CYK1</accession>
<feature type="compositionally biased region" description="Acidic residues" evidence="5">
    <location>
        <begin position="425"/>
        <end position="475"/>
    </location>
</feature>
<dbReference type="Pfam" id="PF04950">
    <property type="entry name" value="RIBIOP_C"/>
    <property type="match status" value="1"/>
</dbReference>
<evidence type="ECO:0000313" key="7">
    <source>
        <dbReference type="EMBL" id="ORY52109.1"/>
    </source>
</evidence>
<dbReference type="SMART" id="SM01362">
    <property type="entry name" value="DUF663"/>
    <property type="match status" value="1"/>
</dbReference>
<feature type="compositionally biased region" description="Basic and acidic residues" evidence="5">
    <location>
        <begin position="51"/>
        <end position="65"/>
    </location>
</feature>
<sequence length="831" mass="93602">MSGQAHHHRSSAKSGNKGFKSKHATKGSIKAQNKGKVNRNKASSASTQAQKRADRRNASKIEQQKKRADLMMATRLFSGPNAPPKVIAIVPLCPDVDAFQVIRDLFESLDMEVPDNYNTGAPVLMSLANFKQRLLLIPTPRTVPAIIPHIQTADFMLPVMSATIEVDSVGDLAMSAIKSIGVPTILGGVVQNLQNGPDPKTRDAIRKSLQSFLVAHFPSCDGRIYSLRDVEGLGIKDGMPSAHTEAAAFARHVSGQIPKGSVWRDRHSYVLSEGVDFVQTGEEEGVLKVTGFVRGTKFDANRLVYIPGFGEFQVQKITTVPIERKDEIIEPAVLQVPNPELQDSLVAFNTPDPLDAEQTWPTEEELADAEARVAALQRRREELGDDFDENMDYDGDESAATGEGKKKTKKVPKGTSSYQAAWIVDSEDENDEDDDDDDEDDDEDDEMKDGNDDEKEDEPEDNENEEDEEYEEVELEDKQNDFDVDFNAADDARQYKSYLESKKLDAADEDLKFPDEMDTPRDIAARLRFSKYRGLKSFRTSPWDPYENLPIDYAKIFQFESFKKTKTRIIKDLEENDEGVDVGRKVIVWIEGVPKKVLETISPSKPFVVFTLLPHENKITLSTLSVHRVDEPGVNSPVIKSKEPLILFVGFRRYVIQPIYSADSRSGSNNVHRFERYFHHGRNVIASFYGPIGFESEPVLLFKENEKGGAPTLVATGNLVPPTPQRIIAKRIMLTGHPFKIHKRSAVIRYMFFNPQDIEYFKPVQLTTKLGRIGHIKESLGTHGYMKCMFDEQLTASDTVCLSLYKRVFPKWNTRNWVEEFEVKQSNEMTD</sequence>
<name>A0A1Y2CYK1_9FUNG</name>
<dbReference type="GO" id="GO:0005730">
    <property type="term" value="C:nucleolus"/>
    <property type="evidence" value="ECO:0007669"/>
    <property type="project" value="UniProtKB-SubCell"/>
</dbReference>
<comment type="caution">
    <text evidence="7">The sequence shown here is derived from an EMBL/GenBank/DDBJ whole genome shotgun (WGS) entry which is preliminary data.</text>
</comment>
<feature type="compositionally biased region" description="Acidic residues" evidence="5">
    <location>
        <begin position="383"/>
        <end position="397"/>
    </location>
</feature>
<dbReference type="GO" id="GO:0000462">
    <property type="term" value="P:maturation of SSU-rRNA from tricistronic rRNA transcript (SSU-rRNA, 5.8S rRNA, LSU-rRNA)"/>
    <property type="evidence" value="ECO:0007669"/>
    <property type="project" value="TreeGrafter"/>
</dbReference>
<dbReference type="GO" id="GO:0003924">
    <property type="term" value="F:GTPase activity"/>
    <property type="evidence" value="ECO:0007669"/>
    <property type="project" value="TreeGrafter"/>
</dbReference>